<evidence type="ECO:0000256" key="2">
    <source>
        <dbReference type="ARBA" id="ARBA00012438"/>
    </source>
</evidence>
<dbReference type="CDD" id="cd00082">
    <property type="entry name" value="HisKA"/>
    <property type="match status" value="1"/>
</dbReference>
<feature type="coiled-coil region" evidence="6">
    <location>
        <begin position="158"/>
        <end position="189"/>
    </location>
</feature>
<dbReference type="InterPro" id="IPR003661">
    <property type="entry name" value="HisK_dim/P_dom"/>
</dbReference>
<dbReference type="InterPro" id="IPR005467">
    <property type="entry name" value="His_kinase_dom"/>
</dbReference>
<dbReference type="Gene3D" id="3.40.50.2300">
    <property type="match status" value="1"/>
</dbReference>
<dbReference type="InterPro" id="IPR001789">
    <property type="entry name" value="Sig_transdc_resp-reg_receiver"/>
</dbReference>
<dbReference type="InterPro" id="IPR036097">
    <property type="entry name" value="HisK_dim/P_sf"/>
</dbReference>
<dbReference type="SUPFAM" id="SSF47384">
    <property type="entry name" value="Homodimeric domain of signal transducing histidine kinase"/>
    <property type="match status" value="1"/>
</dbReference>
<evidence type="ECO:0000256" key="1">
    <source>
        <dbReference type="ARBA" id="ARBA00000085"/>
    </source>
</evidence>
<sequence length="585" mass="63553">MNGEMNSTFELVSIQYALALLVGKDLDLRGMLRKFLPPALKLLNCRSGYIWLHTGDVAVCGELEPCYSYPALNAPLAERWPEVAGRLQAIAADGWRVKQLEDVIQVQESCFHFLPIGSSGLLALQRNPPLPYSHLLALVPVLQRLETACLACQQHAYVEIARKEALQAKEAAEQAHRDALQAKEIAEQASKAKSDFLAMISHEIRTPMNGVIGLTDLMLYSEVSSSQREYLTMIRSSSNALLDIINEILDFSRIEAGTLTLAVAPLRLRDLVRDTFVPLAVRAQEKSLAFHWEVAPNVPDTLDGDAGRLRQIMINLVGNAIKFTESGEVNVSITQQSGAPEGQVCLLFAVRDTGIGIPLEKQAAIFQPFQQADNSISRRYGGTGLGLAISSQLIGMMGGKLLVESDPGNGSIFHFSAPFQKTVQAQTPPPEGRRHVLAQAARPLDILLAEDNAVNRMLAVRLLNKVGHQVTVAENGRVALDSWISKKPDVILMDVQMPVMDGLEATQQIRQQEQLAGGRTPIIALTANAMSSDREKCLQAGMDDFLSKPFNVQDLLDVLERCASAPVVEDACGQGDAAVASAAAA</sequence>
<evidence type="ECO:0000256" key="4">
    <source>
        <dbReference type="ARBA" id="ARBA00023012"/>
    </source>
</evidence>
<dbReference type="Pfam" id="PF02518">
    <property type="entry name" value="HATPase_c"/>
    <property type="match status" value="1"/>
</dbReference>
<organism evidence="9 10">
    <name type="scientific">Candidatus Thiothrix phosphatis</name>
    <dbReference type="NCBI Taxonomy" id="3112415"/>
    <lineage>
        <taxon>Bacteria</taxon>
        <taxon>Pseudomonadati</taxon>
        <taxon>Pseudomonadota</taxon>
        <taxon>Gammaproteobacteria</taxon>
        <taxon>Thiotrichales</taxon>
        <taxon>Thiotrichaceae</taxon>
        <taxon>Thiothrix</taxon>
    </lineage>
</organism>
<reference evidence="10" key="1">
    <citation type="submission" date="2023-07" db="EMBL/GenBank/DDBJ databases">
        <title>The carbon used by Thiothrix.</title>
        <authorList>
            <person name="Chen L."/>
        </authorList>
    </citation>
    <scope>NUCLEOTIDE SEQUENCE [LARGE SCALE GENOMIC DNA]</scope>
</reference>
<dbReference type="InterPro" id="IPR036890">
    <property type="entry name" value="HATPase_C_sf"/>
</dbReference>
<keyword evidence="3 5" id="KW-0597">Phosphoprotein</keyword>
<protein>
    <recommendedName>
        <fullName evidence="2">histidine kinase</fullName>
        <ecNumber evidence="2">2.7.13.3</ecNumber>
    </recommendedName>
</protein>
<evidence type="ECO:0000259" key="7">
    <source>
        <dbReference type="PROSITE" id="PS50109"/>
    </source>
</evidence>
<feature type="domain" description="Response regulatory" evidence="8">
    <location>
        <begin position="445"/>
        <end position="563"/>
    </location>
</feature>
<dbReference type="Pfam" id="PF00072">
    <property type="entry name" value="Response_reg"/>
    <property type="match status" value="1"/>
</dbReference>
<dbReference type="PANTHER" id="PTHR45339:SF1">
    <property type="entry name" value="HYBRID SIGNAL TRANSDUCTION HISTIDINE KINASE J"/>
    <property type="match status" value="1"/>
</dbReference>
<evidence type="ECO:0000256" key="6">
    <source>
        <dbReference type="SAM" id="Coils"/>
    </source>
</evidence>
<evidence type="ECO:0000259" key="8">
    <source>
        <dbReference type="PROSITE" id="PS50110"/>
    </source>
</evidence>
<evidence type="ECO:0000313" key="9">
    <source>
        <dbReference type="EMBL" id="MEB4590406.1"/>
    </source>
</evidence>
<feature type="domain" description="Histidine kinase" evidence="7">
    <location>
        <begin position="199"/>
        <end position="421"/>
    </location>
</feature>
<dbReference type="Proteomes" id="UP001308005">
    <property type="component" value="Unassembled WGS sequence"/>
</dbReference>
<dbReference type="PANTHER" id="PTHR45339">
    <property type="entry name" value="HYBRID SIGNAL TRANSDUCTION HISTIDINE KINASE J"/>
    <property type="match status" value="1"/>
</dbReference>
<dbReference type="Gene3D" id="1.10.287.130">
    <property type="match status" value="1"/>
</dbReference>
<dbReference type="Gene3D" id="3.30.565.10">
    <property type="entry name" value="Histidine kinase-like ATPase, C-terminal domain"/>
    <property type="match status" value="1"/>
</dbReference>
<accession>A0ABU6CUY8</accession>
<dbReference type="InterPro" id="IPR003594">
    <property type="entry name" value="HATPase_dom"/>
</dbReference>
<comment type="caution">
    <text evidence="9">The sequence shown here is derived from an EMBL/GenBank/DDBJ whole genome shotgun (WGS) entry which is preliminary data.</text>
</comment>
<dbReference type="SUPFAM" id="SSF52172">
    <property type="entry name" value="CheY-like"/>
    <property type="match status" value="1"/>
</dbReference>
<dbReference type="InterPro" id="IPR011006">
    <property type="entry name" value="CheY-like_superfamily"/>
</dbReference>
<dbReference type="EC" id="2.7.13.3" evidence="2"/>
<gene>
    <name evidence="9" type="ORF">VSS37_05405</name>
</gene>
<dbReference type="SMART" id="SM00448">
    <property type="entry name" value="REC"/>
    <property type="match status" value="1"/>
</dbReference>
<dbReference type="SUPFAM" id="SSF55874">
    <property type="entry name" value="ATPase domain of HSP90 chaperone/DNA topoisomerase II/histidine kinase"/>
    <property type="match status" value="1"/>
</dbReference>
<dbReference type="SMART" id="SM00388">
    <property type="entry name" value="HisKA"/>
    <property type="match status" value="1"/>
</dbReference>
<dbReference type="CDD" id="cd17546">
    <property type="entry name" value="REC_hyHK_CKI1_RcsC-like"/>
    <property type="match status" value="1"/>
</dbReference>
<evidence type="ECO:0000313" key="10">
    <source>
        <dbReference type="Proteomes" id="UP001308005"/>
    </source>
</evidence>
<evidence type="ECO:0000256" key="3">
    <source>
        <dbReference type="ARBA" id="ARBA00022553"/>
    </source>
</evidence>
<comment type="catalytic activity">
    <reaction evidence="1">
        <text>ATP + protein L-histidine = ADP + protein N-phospho-L-histidine.</text>
        <dbReference type="EC" id="2.7.13.3"/>
    </reaction>
</comment>
<keyword evidence="10" id="KW-1185">Reference proteome</keyword>
<dbReference type="CDD" id="cd16922">
    <property type="entry name" value="HATPase_EvgS-ArcB-TorS-like"/>
    <property type="match status" value="1"/>
</dbReference>
<dbReference type="EMBL" id="JAYMYJ010000043">
    <property type="protein sequence ID" value="MEB4590406.1"/>
    <property type="molecule type" value="Genomic_DNA"/>
</dbReference>
<dbReference type="Pfam" id="PF00512">
    <property type="entry name" value="HisKA"/>
    <property type="match status" value="1"/>
</dbReference>
<evidence type="ECO:0000256" key="5">
    <source>
        <dbReference type="PROSITE-ProRule" id="PRU00169"/>
    </source>
</evidence>
<keyword evidence="4" id="KW-0902">Two-component regulatory system</keyword>
<dbReference type="RefSeq" id="WP_324693708.1">
    <property type="nucleotide sequence ID" value="NZ_JAYMYJ010000043.1"/>
</dbReference>
<name>A0ABU6CUY8_9GAMM</name>
<keyword evidence="6" id="KW-0175">Coiled coil</keyword>
<dbReference type="InterPro" id="IPR004358">
    <property type="entry name" value="Sig_transdc_His_kin-like_C"/>
</dbReference>
<dbReference type="PROSITE" id="PS50109">
    <property type="entry name" value="HIS_KIN"/>
    <property type="match status" value="1"/>
</dbReference>
<dbReference type="SMART" id="SM00387">
    <property type="entry name" value="HATPase_c"/>
    <property type="match status" value="1"/>
</dbReference>
<feature type="modified residue" description="4-aspartylphosphate" evidence="5">
    <location>
        <position position="494"/>
    </location>
</feature>
<dbReference type="PRINTS" id="PR00344">
    <property type="entry name" value="BCTRLSENSOR"/>
</dbReference>
<dbReference type="PROSITE" id="PS50110">
    <property type="entry name" value="RESPONSE_REGULATORY"/>
    <property type="match status" value="1"/>
</dbReference>
<proteinExistence type="predicted"/>